<gene>
    <name evidence="2" type="ORF">FCALED_LOCUS5276</name>
</gene>
<dbReference type="Proteomes" id="UP000789570">
    <property type="component" value="Unassembled WGS sequence"/>
</dbReference>
<feature type="region of interest" description="Disordered" evidence="1">
    <location>
        <begin position="1"/>
        <end position="110"/>
    </location>
</feature>
<evidence type="ECO:0000313" key="3">
    <source>
        <dbReference type="Proteomes" id="UP000789570"/>
    </source>
</evidence>
<dbReference type="AlphaFoldDB" id="A0A9N9FFX1"/>
<protein>
    <submittedName>
        <fullName evidence="2">3723_t:CDS:1</fullName>
    </submittedName>
</protein>
<reference evidence="2" key="1">
    <citation type="submission" date="2021-06" db="EMBL/GenBank/DDBJ databases">
        <authorList>
            <person name="Kallberg Y."/>
            <person name="Tangrot J."/>
            <person name="Rosling A."/>
        </authorList>
    </citation>
    <scope>NUCLEOTIDE SEQUENCE</scope>
    <source>
        <strain evidence="2">UK204</strain>
    </source>
</reference>
<feature type="compositionally biased region" description="Polar residues" evidence="1">
    <location>
        <begin position="50"/>
        <end position="64"/>
    </location>
</feature>
<evidence type="ECO:0000313" key="2">
    <source>
        <dbReference type="EMBL" id="CAG8533195.1"/>
    </source>
</evidence>
<dbReference type="OrthoDB" id="2441582at2759"/>
<name>A0A9N9FFX1_9GLOM</name>
<comment type="caution">
    <text evidence="2">The sequence shown here is derived from an EMBL/GenBank/DDBJ whole genome shotgun (WGS) entry which is preliminary data.</text>
</comment>
<dbReference type="EMBL" id="CAJVPQ010001122">
    <property type="protein sequence ID" value="CAG8533195.1"/>
    <property type="molecule type" value="Genomic_DNA"/>
</dbReference>
<keyword evidence="3" id="KW-1185">Reference proteome</keyword>
<sequence>MFRLFKNKPDASNSSDASQLHDQHIENIRNEQASMSREEKSSTGEGLPNKTVQSGSQRSQQTLGPGNDGKGGDYYQSLQDKRSSDLGKSKQYQEQLPKSTLGEKIKSWFS</sequence>
<organism evidence="2 3">
    <name type="scientific">Funneliformis caledonium</name>
    <dbReference type="NCBI Taxonomy" id="1117310"/>
    <lineage>
        <taxon>Eukaryota</taxon>
        <taxon>Fungi</taxon>
        <taxon>Fungi incertae sedis</taxon>
        <taxon>Mucoromycota</taxon>
        <taxon>Glomeromycotina</taxon>
        <taxon>Glomeromycetes</taxon>
        <taxon>Glomerales</taxon>
        <taxon>Glomeraceae</taxon>
        <taxon>Funneliformis</taxon>
    </lineage>
</organism>
<feature type="compositionally biased region" description="Basic and acidic residues" evidence="1">
    <location>
        <begin position="101"/>
        <end position="110"/>
    </location>
</feature>
<proteinExistence type="predicted"/>
<feature type="compositionally biased region" description="Basic and acidic residues" evidence="1">
    <location>
        <begin position="79"/>
        <end position="88"/>
    </location>
</feature>
<feature type="compositionally biased region" description="Basic and acidic residues" evidence="1">
    <location>
        <begin position="19"/>
        <end position="29"/>
    </location>
</feature>
<accession>A0A9N9FFX1</accession>
<evidence type="ECO:0000256" key="1">
    <source>
        <dbReference type="SAM" id="MobiDB-lite"/>
    </source>
</evidence>